<gene>
    <name evidence="2" type="ORF">CODIS_33930</name>
</gene>
<dbReference type="PANTHER" id="PTHR10900">
    <property type="entry name" value="PERIOSTIN-RELATED"/>
    <property type="match status" value="1"/>
</dbReference>
<dbReference type="InterPro" id="IPR050904">
    <property type="entry name" value="Adhesion/Biosynth-related"/>
</dbReference>
<protein>
    <submittedName>
        <fullName evidence="2">Immunogenic protein MPT70</fullName>
    </submittedName>
</protein>
<dbReference type="Pfam" id="PF02469">
    <property type="entry name" value="Fasciclin"/>
    <property type="match status" value="1"/>
</dbReference>
<dbReference type="PANTHER" id="PTHR10900:SF77">
    <property type="entry name" value="FI19380P1"/>
    <property type="match status" value="1"/>
</dbReference>
<dbReference type="Proteomes" id="UP000094769">
    <property type="component" value="Unassembled WGS sequence"/>
</dbReference>
<proteinExistence type="predicted"/>
<evidence type="ECO:0000259" key="1">
    <source>
        <dbReference type="PROSITE" id="PS50213"/>
    </source>
</evidence>
<dbReference type="AlphaFoldDB" id="A0A7Z1AEQ5"/>
<organism evidence="2 3">
    <name type="scientific">Candidatus Thiodiazotropha endolucinida</name>
    <dbReference type="NCBI Taxonomy" id="1655433"/>
    <lineage>
        <taxon>Bacteria</taxon>
        <taxon>Pseudomonadati</taxon>
        <taxon>Pseudomonadota</taxon>
        <taxon>Gammaproteobacteria</taxon>
        <taxon>Chromatiales</taxon>
        <taxon>Sedimenticolaceae</taxon>
        <taxon>Candidatus Thiodiazotropha</taxon>
    </lineage>
</organism>
<sequence length="192" mass="20987">MTTTHSKLDGMFFILKNKTVLTLVTLVLPAMLMLSTTSANAGWRGGYFKCAKTEIIDVRPATITEGAVALGLSTLAAVLPFEVAELLDSSEGITVLAPTDEAFENIPPDLLTLIASDPDILTAVLSYHVVPKEVDPRKVRYIRKYQTLAGQTLFASRDRRSPMVNQSEVDCQGYRTANGLVWVVDSVLLPQF</sequence>
<accession>A0A7Z1AEQ5</accession>
<dbReference type="InterPro" id="IPR036378">
    <property type="entry name" value="FAS1_dom_sf"/>
</dbReference>
<dbReference type="GO" id="GO:0005615">
    <property type="term" value="C:extracellular space"/>
    <property type="evidence" value="ECO:0007669"/>
    <property type="project" value="TreeGrafter"/>
</dbReference>
<dbReference type="SMART" id="SM00554">
    <property type="entry name" value="FAS1"/>
    <property type="match status" value="1"/>
</dbReference>
<name>A0A7Z1AEQ5_9GAMM</name>
<evidence type="ECO:0000313" key="2">
    <source>
        <dbReference type="EMBL" id="ODJ86334.1"/>
    </source>
</evidence>
<comment type="caution">
    <text evidence="2">The sequence shown here is derived from an EMBL/GenBank/DDBJ whole genome shotgun (WGS) entry which is preliminary data.</text>
</comment>
<dbReference type="InterPro" id="IPR000782">
    <property type="entry name" value="FAS1_domain"/>
</dbReference>
<dbReference type="EMBL" id="MARB01000023">
    <property type="protein sequence ID" value="ODJ86334.1"/>
    <property type="molecule type" value="Genomic_DNA"/>
</dbReference>
<keyword evidence="3" id="KW-1185">Reference proteome</keyword>
<dbReference type="SUPFAM" id="SSF82153">
    <property type="entry name" value="FAS1 domain"/>
    <property type="match status" value="1"/>
</dbReference>
<evidence type="ECO:0000313" key="3">
    <source>
        <dbReference type="Proteomes" id="UP000094769"/>
    </source>
</evidence>
<dbReference type="OrthoDB" id="9800666at2"/>
<feature type="domain" description="FAS1" evidence="1">
    <location>
        <begin position="59"/>
        <end position="188"/>
    </location>
</feature>
<dbReference type="Gene3D" id="2.30.180.10">
    <property type="entry name" value="FAS1 domain"/>
    <property type="match status" value="1"/>
</dbReference>
<dbReference type="PROSITE" id="PS50213">
    <property type="entry name" value="FAS1"/>
    <property type="match status" value="1"/>
</dbReference>
<reference evidence="2 3" key="1">
    <citation type="submission" date="2016-06" db="EMBL/GenBank/DDBJ databases">
        <title>Genome sequence of endosymbiont of Candidatus Endolucinida thiodiazotropha.</title>
        <authorList>
            <person name="Poehlein A."/>
            <person name="Koenig S."/>
            <person name="Heiden S.E."/>
            <person name="Thuermer A."/>
            <person name="Voget S."/>
            <person name="Daniel R."/>
            <person name="Markert S."/>
            <person name="Gros O."/>
            <person name="Schweder T."/>
        </authorList>
    </citation>
    <scope>NUCLEOTIDE SEQUENCE [LARGE SCALE GENOMIC DNA]</scope>
    <source>
        <strain evidence="2 3">COS</strain>
    </source>
</reference>
<dbReference type="RefSeq" id="WP_069127137.1">
    <property type="nucleotide sequence ID" value="NZ_MARB01000023.1"/>
</dbReference>